<name>A0A3S4Y8T0_9ACTN</name>
<protein>
    <recommendedName>
        <fullName evidence="3">Swt1-like HEPN domain-containing protein</fullName>
    </recommendedName>
</protein>
<organism evidence="1 2">
    <name type="scientific">Arachnia propionica</name>
    <dbReference type="NCBI Taxonomy" id="1750"/>
    <lineage>
        <taxon>Bacteria</taxon>
        <taxon>Bacillati</taxon>
        <taxon>Actinomycetota</taxon>
        <taxon>Actinomycetes</taxon>
        <taxon>Propionibacteriales</taxon>
        <taxon>Propionibacteriaceae</taxon>
        <taxon>Arachnia</taxon>
    </lineage>
</organism>
<sequence>MSWSSGSMCEGRGFEDGVASALAGVEVALRLAVRAVFPNWQEELHADQLKRLEKVRRTEANKKEGVQASDDLLDYLELHKLVSLIQNNWSKFEPVFEDEQQTKVLLSLMCKLRNSVAHSRDLVKFEQDLVRGVSGMLRNQVSMYRTSNENAARYYPIIESLVDSFGRSGKRPDSVGSVSCYRIDVGHPLSFHGRASTARGKEIRWYATWADQYGIWYGDFPGERWGSVAVGEEVRFDVEVSEQVVGENRQVLIAISADSRHHRSDRGFDDLRGFLFSVSPPEEE</sequence>
<evidence type="ECO:0000313" key="1">
    <source>
        <dbReference type="EMBL" id="VEH71249.1"/>
    </source>
</evidence>
<accession>A0A3S4Y8T0</accession>
<dbReference type="EMBL" id="LR134406">
    <property type="protein sequence ID" value="VEH71249.1"/>
    <property type="molecule type" value="Genomic_DNA"/>
</dbReference>
<evidence type="ECO:0008006" key="3">
    <source>
        <dbReference type="Google" id="ProtNLM"/>
    </source>
</evidence>
<dbReference type="AlphaFoldDB" id="A0A3S4Y8T0"/>
<gene>
    <name evidence="1" type="ORF">NCTC12967_02567</name>
</gene>
<proteinExistence type="predicted"/>
<dbReference type="Proteomes" id="UP000273044">
    <property type="component" value="Chromosome"/>
</dbReference>
<evidence type="ECO:0000313" key="2">
    <source>
        <dbReference type="Proteomes" id="UP000273044"/>
    </source>
</evidence>
<keyword evidence="2" id="KW-1185">Reference proteome</keyword>
<reference evidence="1 2" key="1">
    <citation type="submission" date="2018-12" db="EMBL/GenBank/DDBJ databases">
        <authorList>
            <consortium name="Pathogen Informatics"/>
        </authorList>
    </citation>
    <scope>NUCLEOTIDE SEQUENCE [LARGE SCALE GENOMIC DNA]</scope>
    <source>
        <strain evidence="1 2">NCTC12967</strain>
    </source>
</reference>